<name>A0A8S1J9I3_9CHLO</name>
<dbReference type="OrthoDB" id="674604at2759"/>
<organism evidence="2 3">
    <name type="scientific">Ostreobium quekettii</name>
    <dbReference type="NCBI Taxonomy" id="121088"/>
    <lineage>
        <taxon>Eukaryota</taxon>
        <taxon>Viridiplantae</taxon>
        <taxon>Chlorophyta</taxon>
        <taxon>core chlorophytes</taxon>
        <taxon>Ulvophyceae</taxon>
        <taxon>TCBD clade</taxon>
        <taxon>Bryopsidales</taxon>
        <taxon>Ostreobineae</taxon>
        <taxon>Ostreobiaceae</taxon>
        <taxon>Ostreobium</taxon>
    </lineage>
</organism>
<keyword evidence="3" id="KW-1185">Reference proteome</keyword>
<dbReference type="AlphaFoldDB" id="A0A8S1J9I3"/>
<dbReference type="SUPFAM" id="SSF50978">
    <property type="entry name" value="WD40 repeat-like"/>
    <property type="match status" value="1"/>
</dbReference>
<evidence type="ECO:0000313" key="2">
    <source>
        <dbReference type="EMBL" id="CAD7702678.1"/>
    </source>
</evidence>
<dbReference type="EMBL" id="CAJHUC010001908">
    <property type="protein sequence ID" value="CAD7702678.1"/>
    <property type="molecule type" value="Genomic_DNA"/>
</dbReference>
<dbReference type="InterPro" id="IPR001680">
    <property type="entry name" value="WD40_rpt"/>
</dbReference>
<gene>
    <name evidence="2" type="ORF">OSTQU699_LOCUS8035</name>
</gene>
<evidence type="ECO:0000256" key="1">
    <source>
        <dbReference type="PROSITE-ProRule" id="PRU00221"/>
    </source>
</evidence>
<feature type="repeat" description="WD" evidence="1">
    <location>
        <begin position="102"/>
        <end position="115"/>
    </location>
</feature>
<proteinExistence type="predicted"/>
<dbReference type="Gene3D" id="2.130.10.10">
    <property type="entry name" value="YVTN repeat-like/Quinoprotein amine dehydrogenase"/>
    <property type="match status" value="1"/>
</dbReference>
<accession>A0A8S1J9I3</accession>
<keyword evidence="1" id="KW-0853">WD repeat</keyword>
<dbReference type="InterPro" id="IPR036322">
    <property type="entry name" value="WD40_repeat_dom_sf"/>
</dbReference>
<protein>
    <submittedName>
        <fullName evidence="2">Uncharacterized protein</fullName>
    </submittedName>
</protein>
<dbReference type="PROSITE" id="PS50082">
    <property type="entry name" value="WD_REPEATS_2"/>
    <property type="match status" value="1"/>
</dbReference>
<evidence type="ECO:0000313" key="3">
    <source>
        <dbReference type="Proteomes" id="UP000708148"/>
    </source>
</evidence>
<sequence length="228" mass="25588">MLYDGERLQIIVVDSCGYLAIYCLKKGRMLVSKRLTKHPIVSIYQRMECKDIIVVTTSEIQAWRIDRDVGYNLLRGGHSGPVISLYTCSGGLATPNETDFRLFTASLDNTVRLWDPYDLQCLRVIEETESELSAMTFCETLNLLITGLNFSDYEMAARKLSTMRLLSRKWPEPAPWSPAAVQGPLLKASSMLFLVAICTALHLLSRGTITRINISINQLCRSAGDSRC</sequence>
<dbReference type="Proteomes" id="UP000708148">
    <property type="component" value="Unassembled WGS sequence"/>
</dbReference>
<comment type="caution">
    <text evidence="2">The sequence shown here is derived from an EMBL/GenBank/DDBJ whole genome shotgun (WGS) entry which is preliminary data.</text>
</comment>
<reference evidence="2" key="1">
    <citation type="submission" date="2020-12" db="EMBL/GenBank/DDBJ databases">
        <authorList>
            <person name="Iha C."/>
        </authorList>
    </citation>
    <scope>NUCLEOTIDE SEQUENCE</scope>
</reference>
<dbReference type="InterPro" id="IPR015943">
    <property type="entry name" value="WD40/YVTN_repeat-like_dom_sf"/>
</dbReference>